<keyword evidence="3" id="KW-1185">Reference proteome</keyword>
<dbReference type="EMBL" id="BJWL01000008">
    <property type="protein sequence ID" value="GFY91669.1"/>
    <property type="molecule type" value="Genomic_DNA"/>
</dbReference>
<accession>A0A7J0F0F7</accession>
<dbReference type="InterPro" id="IPR005174">
    <property type="entry name" value="KIB1-4_b-propeller"/>
</dbReference>
<name>A0A7J0F0F7_9ERIC</name>
<dbReference type="PANTHER" id="PTHR44259">
    <property type="entry name" value="OS07G0183000 PROTEIN-RELATED"/>
    <property type="match status" value="1"/>
</dbReference>
<organism evidence="2 3">
    <name type="scientific">Actinidia rufa</name>
    <dbReference type="NCBI Taxonomy" id="165716"/>
    <lineage>
        <taxon>Eukaryota</taxon>
        <taxon>Viridiplantae</taxon>
        <taxon>Streptophyta</taxon>
        <taxon>Embryophyta</taxon>
        <taxon>Tracheophyta</taxon>
        <taxon>Spermatophyta</taxon>
        <taxon>Magnoliopsida</taxon>
        <taxon>eudicotyledons</taxon>
        <taxon>Gunneridae</taxon>
        <taxon>Pentapetalae</taxon>
        <taxon>asterids</taxon>
        <taxon>Ericales</taxon>
        <taxon>Actinidiaceae</taxon>
        <taxon>Actinidia</taxon>
    </lineage>
</organism>
<proteinExistence type="predicted"/>
<dbReference type="InterPro" id="IPR050942">
    <property type="entry name" value="F-box_BR-signaling"/>
</dbReference>
<dbReference type="Pfam" id="PF03478">
    <property type="entry name" value="Beta-prop_KIB1-4"/>
    <property type="match status" value="1"/>
</dbReference>
<dbReference type="Proteomes" id="UP000585474">
    <property type="component" value="Unassembled WGS sequence"/>
</dbReference>
<feature type="domain" description="KIB1-4 beta-propeller" evidence="1">
    <location>
        <begin position="194"/>
        <end position="420"/>
    </location>
</feature>
<sequence>MSFFHVREDLVNDVALFAFGQYYGSGNGCLPSDESYGIARYQEWVVRPEVVDWSWRGVVLSRHYFHSSLSFVRPYRVSHSEGLLGLELGWDCNGYGFLIKARFSEINPVPVEARWRDFRLESLWRTFMETVRVGDMEASPTSELDNIPYMRWRIGTLCVWTIGDHELHWEKRKRMQRHYAIRDWAGLPECLLEDWLVVEKRFGICSIDISLLNPFSRSKILLPKTIKWYGMMVLSAVPSDQNYVCMLVGVIIGRLAFWTPGAPEWPELDLHIEKFEDAISYKGDFYLLKSDYSIVIIDLQSVAMSRKDATADIKTQLIPVRMPDRAMTRRVRRYLVETSGEIILVCQCLCFNRSGVLETCGFKTYRLDLCQMTWVKIKSLGDWILFVGQCCSRSFHAEELGDGTANCIYFINNGLTSRYNEWDTASECWRDSDVEDWGIFTLQNKGHGSLSYCGKPKYRAGIIWIAAPIWWYLGFATNTC</sequence>
<evidence type="ECO:0000259" key="1">
    <source>
        <dbReference type="Pfam" id="PF03478"/>
    </source>
</evidence>
<dbReference type="OrthoDB" id="642536at2759"/>
<evidence type="ECO:0000313" key="2">
    <source>
        <dbReference type="EMBL" id="GFY91669.1"/>
    </source>
</evidence>
<reference evidence="2 3" key="1">
    <citation type="submission" date="2019-07" db="EMBL/GenBank/DDBJ databases">
        <title>De Novo Assembly of kiwifruit Actinidia rufa.</title>
        <authorList>
            <person name="Sugita-Konishi S."/>
            <person name="Sato K."/>
            <person name="Mori E."/>
            <person name="Abe Y."/>
            <person name="Kisaki G."/>
            <person name="Hamano K."/>
            <person name="Suezawa K."/>
            <person name="Otani M."/>
            <person name="Fukuda T."/>
            <person name="Manabe T."/>
            <person name="Gomi K."/>
            <person name="Tabuchi M."/>
            <person name="Akimitsu K."/>
            <person name="Kataoka I."/>
        </authorList>
    </citation>
    <scope>NUCLEOTIDE SEQUENCE [LARGE SCALE GENOMIC DNA]</scope>
    <source>
        <strain evidence="3">cv. Fuchu</strain>
    </source>
</reference>
<gene>
    <name evidence="2" type="ORF">Acr_08g0000650</name>
</gene>
<protein>
    <recommendedName>
        <fullName evidence="1">KIB1-4 beta-propeller domain-containing protein</fullName>
    </recommendedName>
</protein>
<dbReference type="PANTHER" id="PTHR44259:SF114">
    <property type="entry name" value="OS06G0707300 PROTEIN"/>
    <property type="match status" value="1"/>
</dbReference>
<evidence type="ECO:0000313" key="3">
    <source>
        <dbReference type="Proteomes" id="UP000585474"/>
    </source>
</evidence>
<dbReference type="AlphaFoldDB" id="A0A7J0F0F7"/>
<comment type="caution">
    <text evidence="2">The sequence shown here is derived from an EMBL/GenBank/DDBJ whole genome shotgun (WGS) entry which is preliminary data.</text>
</comment>